<feature type="compositionally biased region" description="Pro residues" evidence="1">
    <location>
        <begin position="169"/>
        <end position="185"/>
    </location>
</feature>
<feature type="region of interest" description="Disordered" evidence="1">
    <location>
        <begin position="162"/>
        <end position="186"/>
    </location>
</feature>
<organism evidence="3 4">
    <name type="scientific">Immersiella caudata</name>
    <dbReference type="NCBI Taxonomy" id="314043"/>
    <lineage>
        <taxon>Eukaryota</taxon>
        <taxon>Fungi</taxon>
        <taxon>Dikarya</taxon>
        <taxon>Ascomycota</taxon>
        <taxon>Pezizomycotina</taxon>
        <taxon>Sordariomycetes</taxon>
        <taxon>Sordariomycetidae</taxon>
        <taxon>Sordariales</taxon>
        <taxon>Lasiosphaeriaceae</taxon>
        <taxon>Immersiella</taxon>
    </lineage>
</organism>
<keyword evidence="4" id="KW-1185">Reference proteome</keyword>
<dbReference type="PROSITE" id="PS00178">
    <property type="entry name" value="AA_TRNA_LIGASE_I"/>
    <property type="match status" value="1"/>
</dbReference>
<accession>A0AA39WPQ7</accession>
<comment type="caution">
    <text evidence="3">The sequence shown here is derived from an EMBL/GenBank/DDBJ whole genome shotgun (WGS) entry which is preliminary data.</text>
</comment>
<dbReference type="EMBL" id="JAULSU010000004">
    <property type="protein sequence ID" value="KAK0619125.1"/>
    <property type="molecule type" value="Genomic_DNA"/>
</dbReference>
<dbReference type="InterPro" id="IPR001412">
    <property type="entry name" value="aa-tRNA-synth_I_CS"/>
</dbReference>
<gene>
    <name evidence="3" type="ORF">B0T14DRAFT_584450</name>
</gene>
<keyword evidence="2" id="KW-0732">Signal</keyword>
<evidence type="ECO:0000256" key="1">
    <source>
        <dbReference type="SAM" id="MobiDB-lite"/>
    </source>
</evidence>
<dbReference type="Gene3D" id="3.40.50.1820">
    <property type="entry name" value="alpha/beta hydrolase"/>
    <property type="match status" value="1"/>
</dbReference>
<dbReference type="GO" id="GO:0005524">
    <property type="term" value="F:ATP binding"/>
    <property type="evidence" value="ECO:0007669"/>
    <property type="project" value="InterPro"/>
</dbReference>
<protein>
    <recommendedName>
        <fullName evidence="5">AB hydrolase-1 domain-containing protein</fullName>
    </recommendedName>
</protein>
<feature type="signal peptide" evidence="2">
    <location>
        <begin position="1"/>
        <end position="20"/>
    </location>
</feature>
<dbReference type="GO" id="GO:0006418">
    <property type="term" value="P:tRNA aminoacylation for protein translation"/>
    <property type="evidence" value="ECO:0007669"/>
    <property type="project" value="InterPro"/>
</dbReference>
<dbReference type="InterPro" id="IPR029058">
    <property type="entry name" value="AB_hydrolase_fold"/>
</dbReference>
<evidence type="ECO:0000256" key="2">
    <source>
        <dbReference type="SAM" id="SignalP"/>
    </source>
</evidence>
<sequence length="394" mass="41967">MASLVIALVLAAVSVKKGRASPTDNNPACVDLEIPISVNQTAAKWLQPEVDSTYDAVDWIRYQTTRTTPKPNESYLGPIAINETFSINAKLCIPSHGPKSKILQIATHGAGFDKRYWDVTIKPAEYSYLYAALTQAQRLHTTQLPIHIEILRQLTLLSSSGSLLQHSKPSPPSHPRKPNPQPPNSLPASYIPSKIIHIGHSLGSIISVSLVTSYPNLSSGLIATGFLPTKTSADFPPTLNINTWGFEFAKENDSVKFARHGSGYIVQATKGNVELSFFGEKESSEPELLQHAWEIRQPVGVGEFTSLLGAMAGGGPMKEGTGPGAFKGAVQFVIGEKDYGGCGGDCKGIYDLEELKATWKAAKGLGVHLQGGGGGGGTWVDVCEGCQGGVCGDV</sequence>
<reference evidence="3" key="1">
    <citation type="submission" date="2023-06" db="EMBL/GenBank/DDBJ databases">
        <title>Genome-scale phylogeny and comparative genomics of the fungal order Sordariales.</title>
        <authorList>
            <consortium name="Lawrence Berkeley National Laboratory"/>
            <person name="Hensen N."/>
            <person name="Bonometti L."/>
            <person name="Westerberg I."/>
            <person name="Brannstrom I.O."/>
            <person name="Guillou S."/>
            <person name="Cros-Aarteil S."/>
            <person name="Calhoun S."/>
            <person name="Haridas S."/>
            <person name="Kuo A."/>
            <person name="Mondo S."/>
            <person name="Pangilinan J."/>
            <person name="Riley R."/>
            <person name="Labutti K."/>
            <person name="Andreopoulos B."/>
            <person name="Lipzen A."/>
            <person name="Chen C."/>
            <person name="Yanf M."/>
            <person name="Daum C."/>
            <person name="Ng V."/>
            <person name="Clum A."/>
            <person name="Steindorff A."/>
            <person name="Ohm R."/>
            <person name="Martin F."/>
            <person name="Silar P."/>
            <person name="Natvig D."/>
            <person name="Lalanne C."/>
            <person name="Gautier V."/>
            <person name="Ament-Velasquez S.L."/>
            <person name="Kruys A."/>
            <person name="Hutchinson M.I."/>
            <person name="Powell A.J."/>
            <person name="Barry K."/>
            <person name="Miller A.N."/>
            <person name="Grigoriev I.V."/>
            <person name="Debuchy R."/>
            <person name="Gladieux P."/>
            <person name="Thoren M.H."/>
            <person name="Johannesson H."/>
        </authorList>
    </citation>
    <scope>NUCLEOTIDE SEQUENCE</scope>
    <source>
        <strain evidence="3">CBS 606.72</strain>
    </source>
</reference>
<evidence type="ECO:0000313" key="4">
    <source>
        <dbReference type="Proteomes" id="UP001175000"/>
    </source>
</evidence>
<evidence type="ECO:0008006" key="5">
    <source>
        <dbReference type="Google" id="ProtNLM"/>
    </source>
</evidence>
<feature type="non-terminal residue" evidence="3">
    <location>
        <position position="1"/>
    </location>
</feature>
<name>A0AA39WPQ7_9PEZI</name>
<dbReference type="Proteomes" id="UP001175000">
    <property type="component" value="Unassembled WGS sequence"/>
</dbReference>
<evidence type="ECO:0000313" key="3">
    <source>
        <dbReference type="EMBL" id="KAK0619125.1"/>
    </source>
</evidence>
<dbReference type="GO" id="GO:0004812">
    <property type="term" value="F:aminoacyl-tRNA ligase activity"/>
    <property type="evidence" value="ECO:0007669"/>
    <property type="project" value="InterPro"/>
</dbReference>
<feature type="chain" id="PRO_5041387189" description="AB hydrolase-1 domain-containing protein" evidence="2">
    <location>
        <begin position="21"/>
        <end position="394"/>
    </location>
</feature>
<proteinExistence type="predicted"/>
<dbReference type="AlphaFoldDB" id="A0AA39WPQ7"/>